<accession>A0ABD1DBC2</accession>
<dbReference type="AlphaFoldDB" id="A0ABD1DBC2"/>
<reference evidence="1 2" key="1">
    <citation type="submission" date="2024-05" db="EMBL/GenBank/DDBJ databases">
        <title>Culex pipiens pipiens assembly and annotation.</title>
        <authorList>
            <person name="Alout H."/>
            <person name="Durand T."/>
        </authorList>
    </citation>
    <scope>NUCLEOTIDE SEQUENCE [LARGE SCALE GENOMIC DNA]</scope>
    <source>
        <strain evidence="1">HA-2024</strain>
        <tissue evidence="1">Whole body</tissue>
    </source>
</reference>
<evidence type="ECO:0000313" key="2">
    <source>
        <dbReference type="Proteomes" id="UP001562425"/>
    </source>
</evidence>
<evidence type="ECO:0000313" key="1">
    <source>
        <dbReference type="EMBL" id="KAL1396739.1"/>
    </source>
</evidence>
<proteinExistence type="predicted"/>
<dbReference type="EMBL" id="JBEHCU010006599">
    <property type="protein sequence ID" value="KAL1396739.1"/>
    <property type="molecule type" value="Genomic_DNA"/>
</dbReference>
<name>A0ABD1DBC2_CULPP</name>
<keyword evidence="2" id="KW-1185">Reference proteome</keyword>
<gene>
    <name evidence="1" type="ORF">pipiens_010307</name>
</gene>
<dbReference type="Proteomes" id="UP001562425">
    <property type="component" value="Unassembled WGS sequence"/>
</dbReference>
<sequence>MGKVVVKEGGGDYFAIKPRNDGRFPAQYWQSLCNSVISGDWYVVTEKEIRQWHKGFLKDCPNGLLTEQLIGTCRSGRFLEGRFNVATRLKAAKTGSNYLIN</sequence>
<comment type="caution">
    <text evidence="1">The sequence shown here is derived from an EMBL/GenBank/DDBJ whole genome shotgun (WGS) entry which is preliminary data.</text>
</comment>
<organism evidence="1 2">
    <name type="scientific">Culex pipiens pipiens</name>
    <name type="common">Northern house mosquito</name>
    <dbReference type="NCBI Taxonomy" id="38569"/>
    <lineage>
        <taxon>Eukaryota</taxon>
        <taxon>Metazoa</taxon>
        <taxon>Ecdysozoa</taxon>
        <taxon>Arthropoda</taxon>
        <taxon>Hexapoda</taxon>
        <taxon>Insecta</taxon>
        <taxon>Pterygota</taxon>
        <taxon>Neoptera</taxon>
        <taxon>Endopterygota</taxon>
        <taxon>Diptera</taxon>
        <taxon>Nematocera</taxon>
        <taxon>Culicoidea</taxon>
        <taxon>Culicidae</taxon>
        <taxon>Culicinae</taxon>
        <taxon>Culicini</taxon>
        <taxon>Culex</taxon>
        <taxon>Culex</taxon>
    </lineage>
</organism>
<protein>
    <submittedName>
        <fullName evidence="1">Uncharacterized protein</fullName>
    </submittedName>
</protein>